<evidence type="ECO:0000313" key="2">
    <source>
        <dbReference type="Proteomes" id="UP000029273"/>
    </source>
</evidence>
<reference evidence="1 2" key="1">
    <citation type="journal article" date="2014" name="Genome Announc.">
        <title>Draft Genome Sequence of the Iron-Oxidizing, Acidophilic, and Halotolerant 'Thiobacillus prosperus' Type Strain DSM 5130.</title>
        <authorList>
            <person name="Ossandon F.J."/>
            <person name="Cardenas J.P."/>
            <person name="Corbett M."/>
            <person name="Quatrini R."/>
            <person name="Holmes D.S."/>
            <person name="Watkin E."/>
        </authorList>
    </citation>
    <scope>NUCLEOTIDE SEQUENCE [LARGE SCALE GENOMIC DNA]</scope>
    <source>
        <strain evidence="1 2">DSM 5130</strain>
    </source>
</reference>
<evidence type="ECO:0000313" key="1">
    <source>
        <dbReference type="EMBL" id="OBS09474.1"/>
    </source>
</evidence>
<keyword evidence="2" id="KW-1185">Reference proteome</keyword>
<gene>
    <name evidence="1" type="ORF">Thpro_021802</name>
</gene>
<organism evidence="1 2">
    <name type="scientific">Acidihalobacter prosperus</name>
    <dbReference type="NCBI Taxonomy" id="160660"/>
    <lineage>
        <taxon>Bacteria</taxon>
        <taxon>Pseudomonadati</taxon>
        <taxon>Pseudomonadota</taxon>
        <taxon>Gammaproteobacteria</taxon>
        <taxon>Chromatiales</taxon>
        <taxon>Ectothiorhodospiraceae</taxon>
        <taxon>Acidihalobacter</taxon>
    </lineage>
</organism>
<protein>
    <submittedName>
        <fullName evidence="1">Uncharacterized protein</fullName>
    </submittedName>
</protein>
<proteinExistence type="predicted"/>
<name>A0A1A6C4J7_9GAMM</name>
<dbReference type="EMBL" id="JQSG02000003">
    <property type="protein sequence ID" value="OBS09474.1"/>
    <property type="molecule type" value="Genomic_DNA"/>
</dbReference>
<dbReference type="AlphaFoldDB" id="A0A1A6C4J7"/>
<accession>A0A1A6C4J7</accession>
<sequence>MKSIPSKLFAHAALRTAQSRSRVGAASPELALRLALLRLR</sequence>
<comment type="caution">
    <text evidence="1">The sequence shown here is derived from an EMBL/GenBank/DDBJ whole genome shotgun (WGS) entry which is preliminary data.</text>
</comment>
<dbReference type="Proteomes" id="UP000029273">
    <property type="component" value="Unassembled WGS sequence"/>
</dbReference>